<organism evidence="1 2">
    <name type="scientific">Kingdonia uniflora</name>
    <dbReference type="NCBI Taxonomy" id="39325"/>
    <lineage>
        <taxon>Eukaryota</taxon>
        <taxon>Viridiplantae</taxon>
        <taxon>Streptophyta</taxon>
        <taxon>Embryophyta</taxon>
        <taxon>Tracheophyta</taxon>
        <taxon>Spermatophyta</taxon>
        <taxon>Magnoliopsida</taxon>
        <taxon>Ranunculales</taxon>
        <taxon>Circaeasteraceae</taxon>
        <taxon>Kingdonia</taxon>
    </lineage>
</organism>
<dbReference type="EMBL" id="JACGCM010001501">
    <property type="protein sequence ID" value="KAF6154270.1"/>
    <property type="molecule type" value="Genomic_DNA"/>
</dbReference>
<protein>
    <submittedName>
        <fullName evidence="1">Uncharacterized protein</fullName>
    </submittedName>
</protein>
<dbReference type="Proteomes" id="UP000541444">
    <property type="component" value="Unassembled WGS sequence"/>
</dbReference>
<sequence>MSIDEMDKLEDDYLVVDVFDPATTFRKVHQETFHELIPFVPRTLLIESCQYSKFVCDTLSINPDLVGEVDLKDFIARLEKSDYKKEARRILFEFLDRIDVLTEYDLHVRNKLKDNIEKLKEVPMMEDVNSDVVELEKNLKELFVKYFELLSVPGCFLSEESSVEIKTQLEKIVALTDGTTIPRVFCRDIWEAKCYKDLCKRNQGNNKTIVEMDKLYRQLEARIIKVNPDFQDWFCRGWSDDEDYYSGITYTGTVIEDDDDDDDKVEEEEEAEEIPSGIEFYAQRPSITFHLLKSIAYLGLMKFATHSLGVNEDLVGEVDLKDFVNRSEQGDFNKEGREILFEFLDKIDVTKEEDLSLVQNIRKLKQSDYTYEGRRRLMASEQDVKVQNMKTKRISSFD</sequence>
<evidence type="ECO:0000313" key="2">
    <source>
        <dbReference type="Proteomes" id="UP000541444"/>
    </source>
</evidence>
<evidence type="ECO:0000313" key="1">
    <source>
        <dbReference type="EMBL" id="KAF6154270.1"/>
    </source>
</evidence>
<reference evidence="1 2" key="1">
    <citation type="journal article" date="2020" name="IScience">
        <title>Genome Sequencing of the Endangered Kingdonia uniflora (Circaeasteraceae, Ranunculales) Reveals Potential Mechanisms of Evolutionary Specialization.</title>
        <authorList>
            <person name="Sun Y."/>
            <person name="Deng T."/>
            <person name="Zhang A."/>
            <person name="Moore M.J."/>
            <person name="Landis J.B."/>
            <person name="Lin N."/>
            <person name="Zhang H."/>
            <person name="Zhang X."/>
            <person name="Huang J."/>
            <person name="Zhang X."/>
            <person name="Sun H."/>
            <person name="Wang H."/>
        </authorList>
    </citation>
    <scope>NUCLEOTIDE SEQUENCE [LARGE SCALE GENOMIC DNA]</scope>
    <source>
        <strain evidence="1">TB1705</strain>
        <tissue evidence="1">Leaf</tissue>
    </source>
</reference>
<name>A0A7J7MHK2_9MAGN</name>
<keyword evidence="2" id="KW-1185">Reference proteome</keyword>
<gene>
    <name evidence="1" type="ORF">GIB67_026726</name>
</gene>
<comment type="caution">
    <text evidence="1">The sequence shown here is derived from an EMBL/GenBank/DDBJ whole genome shotgun (WGS) entry which is preliminary data.</text>
</comment>
<accession>A0A7J7MHK2</accession>
<dbReference type="AlphaFoldDB" id="A0A7J7MHK2"/>
<proteinExistence type="predicted"/>